<gene>
    <name evidence="2" type="ORF">FJT64_014358</name>
</gene>
<feature type="compositionally biased region" description="Low complexity" evidence="1">
    <location>
        <begin position="72"/>
        <end position="82"/>
    </location>
</feature>
<feature type="compositionally biased region" description="Polar residues" evidence="1">
    <location>
        <begin position="45"/>
        <end position="63"/>
    </location>
</feature>
<dbReference type="EMBL" id="VIIS01002210">
    <property type="protein sequence ID" value="KAF0287172.1"/>
    <property type="molecule type" value="Genomic_DNA"/>
</dbReference>
<dbReference type="AlphaFoldDB" id="A0A6A4VA30"/>
<accession>A0A6A4VA30</accession>
<protein>
    <submittedName>
        <fullName evidence="2">Uncharacterized protein</fullName>
    </submittedName>
</protein>
<keyword evidence="3" id="KW-1185">Reference proteome</keyword>
<organism evidence="2 3">
    <name type="scientific">Amphibalanus amphitrite</name>
    <name type="common">Striped barnacle</name>
    <name type="synonym">Balanus amphitrite</name>
    <dbReference type="NCBI Taxonomy" id="1232801"/>
    <lineage>
        <taxon>Eukaryota</taxon>
        <taxon>Metazoa</taxon>
        <taxon>Ecdysozoa</taxon>
        <taxon>Arthropoda</taxon>
        <taxon>Crustacea</taxon>
        <taxon>Multicrustacea</taxon>
        <taxon>Cirripedia</taxon>
        <taxon>Thoracica</taxon>
        <taxon>Thoracicalcarea</taxon>
        <taxon>Balanomorpha</taxon>
        <taxon>Balanoidea</taxon>
        <taxon>Balanidae</taxon>
        <taxon>Amphibalaninae</taxon>
        <taxon>Amphibalanus</taxon>
    </lineage>
</organism>
<comment type="caution">
    <text evidence="2">The sequence shown here is derived from an EMBL/GenBank/DDBJ whole genome shotgun (WGS) entry which is preliminary data.</text>
</comment>
<feature type="compositionally biased region" description="Polar residues" evidence="1">
    <location>
        <begin position="1"/>
        <end position="11"/>
    </location>
</feature>
<proteinExistence type="predicted"/>
<feature type="region of interest" description="Disordered" evidence="1">
    <location>
        <begin position="1"/>
        <end position="115"/>
    </location>
</feature>
<reference evidence="2 3" key="1">
    <citation type="submission" date="2019-07" db="EMBL/GenBank/DDBJ databases">
        <title>Draft genome assembly of a fouling barnacle, Amphibalanus amphitrite (Darwin, 1854): The first reference genome for Thecostraca.</title>
        <authorList>
            <person name="Kim W."/>
        </authorList>
    </citation>
    <scope>NUCLEOTIDE SEQUENCE [LARGE SCALE GENOMIC DNA]</scope>
    <source>
        <strain evidence="2">SNU_AA5</strain>
        <tissue evidence="2">Soma without cirri and trophi</tissue>
    </source>
</reference>
<feature type="compositionally biased region" description="Low complexity" evidence="1">
    <location>
        <begin position="31"/>
        <end position="44"/>
    </location>
</feature>
<sequence>MDVVSLPSSGSEGHHRDSSEENWSMVDERPGSGAASPPRAAAAADSQTTLKDASPPSESSEPITVTEEPVDATAGEGWGWSTGEEEADEQDGYRPAVRRRPSRLCRETERQAESQQAATAAAVALAEQTLAELRVASDTVRGLEEQMDGG</sequence>
<evidence type="ECO:0000313" key="3">
    <source>
        <dbReference type="Proteomes" id="UP000440578"/>
    </source>
</evidence>
<evidence type="ECO:0000256" key="1">
    <source>
        <dbReference type="SAM" id="MobiDB-lite"/>
    </source>
</evidence>
<dbReference type="Proteomes" id="UP000440578">
    <property type="component" value="Unassembled WGS sequence"/>
</dbReference>
<dbReference type="OrthoDB" id="2441647at2759"/>
<name>A0A6A4VA30_AMPAM</name>
<evidence type="ECO:0000313" key="2">
    <source>
        <dbReference type="EMBL" id="KAF0287172.1"/>
    </source>
</evidence>